<evidence type="ECO:0000313" key="1">
    <source>
        <dbReference type="EMBL" id="KAG7341097.1"/>
    </source>
</evidence>
<dbReference type="AlphaFoldDB" id="A0A9K3PB52"/>
<keyword evidence="2" id="KW-1185">Reference proteome</keyword>
<protein>
    <submittedName>
        <fullName evidence="1">Uncharacterized protein</fullName>
    </submittedName>
</protein>
<evidence type="ECO:0000313" key="2">
    <source>
        <dbReference type="Proteomes" id="UP000693970"/>
    </source>
</evidence>
<proteinExistence type="predicted"/>
<gene>
    <name evidence="1" type="ORF">IV203_023048</name>
</gene>
<dbReference type="Proteomes" id="UP000693970">
    <property type="component" value="Unassembled WGS sequence"/>
</dbReference>
<reference evidence="1" key="2">
    <citation type="submission" date="2021-04" db="EMBL/GenBank/DDBJ databases">
        <authorList>
            <person name="Podell S."/>
        </authorList>
    </citation>
    <scope>NUCLEOTIDE SEQUENCE</scope>
    <source>
        <strain evidence="1">Hildebrandi</strain>
    </source>
</reference>
<accession>A0A9K3PB52</accession>
<name>A0A9K3PB52_9STRA</name>
<organism evidence="1 2">
    <name type="scientific">Nitzschia inconspicua</name>
    <dbReference type="NCBI Taxonomy" id="303405"/>
    <lineage>
        <taxon>Eukaryota</taxon>
        <taxon>Sar</taxon>
        <taxon>Stramenopiles</taxon>
        <taxon>Ochrophyta</taxon>
        <taxon>Bacillariophyta</taxon>
        <taxon>Bacillariophyceae</taxon>
        <taxon>Bacillariophycidae</taxon>
        <taxon>Bacillariales</taxon>
        <taxon>Bacillariaceae</taxon>
        <taxon>Nitzschia</taxon>
    </lineage>
</organism>
<comment type="caution">
    <text evidence="1">The sequence shown here is derived from an EMBL/GenBank/DDBJ whole genome shotgun (WGS) entry which is preliminary data.</text>
</comment>
<dbReference type="EMBL" id="JAGRRH010000026">
    <property type="protein sequence ID" value="KAG7341097.1"/>
    <property type="molecule type" value="Genomic_DNA"/>
</dbReference>
<reference evidence="1" key="1">
    <citation type="journal article" date="2021" name="Sci. Rep.">
        <title>Diploid genomic architecture of Nitzschia inconspicua, an elite biomass production diatom.</title>
        <authorList>
            <person name="Oliver A."/>
            <person name="Podell S."/>
            <person name="Pinowska A."/>
            <person name="Traller J.C."/>
            <person name="Smith S.R."/>
            <person name="McClure R."/>
            <person name="Beliaev A."/>
            <person name="Bohutskyi P."/>
            <person name="Hill E.A."/>
            <person name="Rabines A."/>
            <person name="Zheng H."/>
            <person name="Allen L.Z."/>
            <person name="Kuo A."/>
            <person name="Grigoriev I.V."/>
            <person name="Allen A.E."/>
            <person name="Hazlebeck D."/>
            <person name="Allen E.E."/>
        </authorList>
    </citation>
    <scope>NUCLEOTIDE SEQUENCE</scope>
    <source>
        <strain evidence="1">Hildebrandi</strain>
    </source>
</reference>
<sequence>MSIWGFPFSFEVDVVSTGDILSRDILSLSQDILSLSQDILSLARGDRVAVLVPTQRCGAMVPAVGNKVSRPLKDDRGVGGGAIEGEDPRRLAHSHCRGMGNTVGNKSATTGNILSGWLTTIFEGREHRRKKGKHHWLCGGRDAPALCSGWLTHQSTTMVVVSCFEKHGISIAIS</sequence>